<evidence type="ECO:0000313" key="3">
    <source>
        <dbReference type="Proteomes" id="UP000595224"/>
    </source>
</evidence>
<gene>
    <name evidence="2" type="ORF">IWA51_01550</name>
    <name evidence="1" type="ORF">IWA51_07030</name>
</gene>
<dbReference type="EMBL" id="CP064936">
    <property type="protein sequence ID" value="QQA00036.1"/>
    <property type="molecule type" value="Genomic_DNA"/>
</dbReference>
<dbReference type="KEGG" id="tper:IWA51_07030"/>
<protein>
    <submittedName>
        <fullName evidence="1">Uncharacterized protein</fullName>
    </submittedName>
</protein>
<dbReference type="KEGG" id="tper:IWA51_01550"/>
<evidence type="ECO:0000313" key="1">
    <source>
        <dbReference type="EMBL" id="QQA00036.1"/>
    </source>
</evidence>
<dbReference type="RefSeq" id="WP_198441911.1">
    <property type="nucleotide sequence ID" value="NZ_CBCSHE010000033.1"/>
</dbReference>
<organism evidence="1 3">
    <name type="scientific">Treponema peruense</name>
    <dbReference type="NCBI Taxonomy" id="2787628"/>
    <lineage>
        <taxon>Bacteria</taxon>
        <taxon>Pseudomonadati</taxon>
        <taxon>Spirochaetota</taxon>
        <taxon>Spirochaetia</taxon>
        <taxon>Spirochaetales</taxon>
        <taxon>Treponemataceae</taxon>
        <taxon>Treponema</taxon>
    </lineage>
</organism>
<dbReference type="AlphaFoldDB" id="A0A7T3RBH3"/>
<evidence type="ECO:0000313" key="2">
    <source>
        <dbReference type="EMBL" id="QQA01333.1"/>
    </source>
</evidence>
<accession>A0A7T3RBH3</accession>
<proteinExistence type="predicted"/>
<dbReference type="EMBL" id="CP064936">
    <property type="protein sequence ID" value="QQA01333.1"/>
    <property type="molecule type" value="Genomic_DNA"/>
</dbReference>
<reference evidence="1 3" key="1">
    <citation type="submission" date="2020-11" db="EMBL/GenBank/DDBJ databases">
        <title>Treponema Peruensis nv. sp., first commensal Treponema isolated from human feces.</title>
        <authorList>
            <person name="Belkhou C."/>
            <person name="Raes J."/>
        </authorList>
    </citation>
    <scope>NUCLEOTIDE SEQUENCE [LARGE SCALE GENOMIC DNA]</scope>
    <source>
        <strain evidence="1 3">RCC2812</strain>
    </source>
</reference>
<name>A0A7T3RBH3_9SPIR</name>
<keyword evidence="3" id="KW-1185">Reference proteome</keyword>
<dbReference type="Proteomes" id="UP000595224">
    <property type="component" value="Chromosome"/>
</dbReference>
<sequence>MIIFYDSVKLKDTDVSMYEPVDKKVILDAFCQKAPEGFELAASDIRDCLELWGRPFMYMSDNNCFDTDYKVVTNYPEIYHDRSMEHALIVP</sequence>